<sequence length="383" mass="42222">MADPTIRPYTTDVPQADVDDLHDRLTRACWPDELPGVGWSYGVPVTYLRELAEYWRTGYDWRAHEARLNDLPQFTTEIEGQPVHFVHVRSPETDALPLVLTHGWPGSIVEFLDVIGPLTDPRRHGGDPGDAFHLVVPTLPGFTFSGPTLAAGQGTTERYAEIVAELMARLGYDRYGAQGGDVGAFVSPQLGRIAPERVVGVHMNAMVTIPSWDDDGSGYDETDQARLAELHAAWEEGFGYAAIQGTRPQTLAFGLRDSPVGLLAWLVDIFHTFSNPDVERPDDAVDRDALLTNISLYWFTGTIGSSFRLYKESQQWDAEPASSGVPTAVAVFPGDVTVRGIAEKQNHIVRWTEFERGGHFAAMEAPDLLVDDVRAFFRTVGSS</sequence>
<organism evidence="6 7">
    <name type="scientific">Egibacter rhizosphaerae</name>
    <dbReference type="NCBI Taxonomy" id="1670831"/>
    <lineage>
        <taxon>Bacteria</taxon>
        <taxon>Bacillati</taxon>
        <taxon>Actinomycetota</taxon>
        <taxon>Nitriliruptoria</taxon>
        <taxon>Egibacterales</taxon>
        <taxon>Egibacteraceae</taxon>
        <taxon>Egibacter</taxon>
    </lineage>
</organism>
<feature type="domain" description="Epoxide hydrolase N-terminal" evidence="5">
    <location>
        <begin position="6"/>
        <end position="111"/>
    </location>
</feature>
<feature type="active site" description="Proton acceptor" evidence="4">
    <location>
        <position position="359"/>
    </location>
</feature>
<dbReference type="InterPro" id="IPR016292">
    <property type="entry name" value="Epoxide_hydrolase"/>
</dbReference>
<dbReference type="InterPro" id="IPR010497">
    <property type="entry name" value="Epoxide_hydro_N"/>
</dbReference>
<dbReference type="InterPro" id="IPR029058">
    <property type="entry name" value="AB_hydrolase_fold"/>
</dbReference>
<evidence type="ECO:0000313" key="6">
    <source>
        <dbReference type="EMBL" id="QBI19580.1"/>
    </source>
</evidence>
<evidence type="ECO:0000256" key="4">
    <source>
        <dbReference type="PIRSR" id="PIRSR001112-1"/>
    </source>
</evidence>
<keyword evidence="7" id="KW-1185">Reference proteome</keyword>
<accession>A0A411YEG2</accession>
<name>A0A411YEG2_9ACTN</name>
<reference evidence="6 7" key="1">
    <citation type="submission" date="2019-01" db="EMBL/GenBank/DDBJ databases">
        <title>Egibacter rhizosphaerae EGI 80759T.</title>
        <authorList>
            <person name="Chen D.-D."/>
            <person name="Tian Y."/>
            <person name="Jiao J.-Y."/>
            <person name="Zhang X.-T."/>
            <person name="Zhang Y.-G."/>
            <person name="Zhang Y."/>
            <person name="Xiao M."/>
            <person name="Shu W.-S."/>
            <person name="Li W.-J."/>
        </authorList>
    </citation>
    <scope>NUCLEOTIDE SEQUENCE [LARGE SCALE GENOMIC DNA]</scope>
    <source>
        <strain evidence="6 7">EGI 80759</strain>
    </source>
</reference>
<dbReference type="GO" id="GO:0004301">
    <property type="term" value="F:epoxide hydrolase activity"/>
    <property type="evidence" value="ECO:0007669"/>
    <property type="project" value="TreeGrafter"/>
</dbReference>
<comment type="similarity">
    <text evidence="1">Belongs to the peptidase S33 family.</text>
</comment>
<evidence type="ECO:0000256" key="1">
    <source>
        <dbReference type="ARBA" id="ARBA00010088"/>
    </source>
</evidence>
<evidence type="ECO:0000256" key="2">
    <source>
        <dbReference type="ARBA" id="ARBA00022797"/>
    </source>
</evidence>
<dbReference type="AlphaFoldDB" id="A0A411YEG2"/>
<dbReference type="Gene3D" id="3.40.50.1820">
    <property type="entry name" value="alpha/beta hydrolase"/>
    <property type="match status" value="1"/>
</dbReference>
<dbReference type="Proteomes" id="UP000291469">
    <property type="component" value="Chromosome"/>
</dbReference>
<evidence type="ECO:0000259" key="5">
    <source>
        <dbReference type="Pfam" id="PF06441"/>
    </source>
</evidence>
<gene>
    <name evidence="6" type="ORF">ER308_08465</name>
</gene>
<dbReference type="PRINTS" id="PR00412">
    <property type="entry name" value="EPOXHYDRLASE"/>
</dbReference>
<feature type="active site" description="Proton donor" evidence="4">
    <location>
        <position position="310"/>
    </location>
</feature>
<keyword evidence="3 6" id="KW-0378">Hydrolase</keyword>
<dbReference type="PIRSF" id="PIRSF001112">
    <property type="entry name" value="Epoxide_hydrolase"/>
    <property type="match status" value="1"/>
</dbReference>
<dbReference type="SUPFAM" id="SSF53474">
    <property type="entry name" value="alpha/beta-Hydrolases"/>
    <property type="match status" value="1"/>
</dbReference>
<dbReference type="KEGG" id="erz:ER308_08465"/>
<keyword evidence="2" id="KW-0058">Aromatic hydrocarbons catabolism</keyword>
<feature type="active site" description="Nucleophile" evidence="4">
    <location>
        <position position="181"/>
    </location>
</feature>
<protein>
    <submittedName>
        <fullName evidence="6">Epoxide hydrolase</fullName>
    </submittedName>
</protein>
<dbReference type="EMBL" id="CP036402">
    <property type="protein sequence ID" value="QBI19580.1"/>
    <property type="molecule type" value="Genomic_DNA"/>
</dbReference>
<dbReference type="PANTHER" id="PTHR21661">
    <property type="entry name" value="EPOXIDE HYDROLASE 1-RELATED"/>
    <property type="match status" value="1"/>
</dbReference>
<dbReference type="GO" id="GO:0097176">
    <property type="term" value="P:epoxide metabolic process"/>
    <property type="evidence" value="ECO:0007669"/>
    <property type="project" value="TreeGrafter"/>
</dbReference>
<dbReference type="Pfam" id="PF06441">
    <property type="entry name" value="EHN"/>
    <property type="match status" value="1"/>
</dbReference>
<dbReference type="RefSeq" id="WP_131154577.1">
    <property type="nucleotide sequence ID" value="NZ_CP036402.1"/>
</dbReference>
<dbReference type="InterPro" id="IPR000639">
    <property type="entry name" value="Epox_hydrolase-like"/>
</dbReference>
<dbReference type="OrthoDB" id="4654311at2"/>
<dbReference type="PANTHER" id="PTHR21661:SF35">
    <property type="entry name" value="EPOXIDE HYDROLASE"/>
    <property type="match status" value="1"/>
</dbReference>
<evidence type="ECO:0000256" key="3">
    <source>
        <dbReference type="ARBA" id="ARBA00022801"/>
    </source>
</evidence>
<proteinExistence type="inferred from homology"/>
<evidence type="ECO:0000313" key="7">
    <source>
        <dbReference type="Proteomes" id="UP000291469"/>
    </source>
</evidence>